<evidence type="ECO:0000313" key="2">
    <source>
        <dbReference type="EMBL" id="BAQ22693.1"/>
    </source>
</evidence>
<dbReference type="PROSITE" id="PS51168">
    <property type="entry name" value="CHORISMATE_MUT_2"/>
    <property type="match status" value="1"/>
</dbReference>
<dbReference type="GO" id="GO:0046417">
    <property type="term" value="P:chorismate metabolic process"/>
    <property type="evidence" value="ECO:0007669"/>
    <property type="project" value="InterPro"/>
</dbReference>
<evidence type="ECO:0000313" key="3">
    <source>
        <dbReference type="Proteomes" id="UP000204657"/>
    </source>
</evidence>
<name>A0A0B6VNI0_9CAUD</name>
<dbReference type="Proteomes" id="UP000204657">
    <property type="component" value="Segment"/>
</dbReference>
<dbReference type="GO" id="GO:0004106">
    <property type="term" value="F:chorismate mutase activity"/>
    <property type="evidence" value="ECO:0007669"/>
    <property type="project" value="InterPro"/>
</dbReference>
<dbReference type="SMART" id="SM00830">
    <property type="entry name" value="CM_2"/>
    <property type="match status" value="1"/>
</dbReference>
<keyword evidence="3" id="KW-1185">Reference proteome</keyword>
<protein>
    <recommendedName>
        <fullName evidence="1">Chorismate mutase domain-containing protein</fullName>
    </recommendedName>
</protein>
<evidence type="ECO:0000259" key="1">
    <source>
        <dbReference type="PROSITE" id="PS51168"/>
    </source>
</evidence>
<proteinExistence type="predicted"/>
<accession>A0A0B6VNI0</accession>
<dbReference type="InterPro" id="IPR036979">
    <property type="entry name" value="CM_dom_sf"/>
</dbReference>
<dbReference type="OrthoDB" id="39448at10239"/>
<feature type="domain" description="Chorismate mutase" evidence="1">
    <location>
        <begin position="1"/>
        <end position="79"/>
    </location>
</feature>
<dbReference type="Gene3D" id="1.20.59.10">
    <property type="entry name" value="Chorismate mutase"/>
    <property type="match status" value="1"/>
</dbReference>
<dbReference type="Pfam" id="PF01817">
    <property type="entry name" value="CM_2"/>
    <property type="match status" value="1"/>
</dbReference>
<dbReference type="RefSeq" id="YP_009190201.1">
    <property type="nucleotide sequence ID" value="NC_028683.1"/>
</dbReference>
<dbReference type="SUPFAM" id="SSF48600">
    <property type="entry name" value="Chorismate mutase II"/>
    <property type="match status" value="1"/>
</dbReference>
<dbReference type="EMBL" id="AP014714">
    <property type="protein sequence ID" value="BAQ22693.1"/>
    <property type="molecule type" value="Genomic_DNA"/>
</dbReference>
<organism evidence="2 3">
    <name type="scientific">Edwardsiella phage PEi20</name>
    <dbReference type="NCBI Taxonomy" id="1608310"/>
    <lineage>
        <taxon>Viruses</taxon>
        <taxon>Duplodnaviria</taxon>
        <taxon>Heunggongvirae</taxon>
        <taxon>Uroviricota</taxon>
        <taxon>Caudoviricetes</taxon>
        <taxon>Pantevenvirales</taxon>
        <taxon>Straboviridae</taxon>
        <taxon>Tevenvirinae</taxon>
        <taxon>Kanagawavirus</taxon>
        <taxon>Kanagawavirus pei20</taxon>
    </lineage>
</organism>
<dbReference type="GeneID" id="26519034"/>
<sequence length="79" mass="9124">MTELDDLREEVQAIDNEIEVLLLNRFVFTDEIGRIKKSLGLPIENLEVEAEKLASMVPELKSIYQEIFKVSKQCQSIIE</sequence>
<dbReference type="KEGG" id="vg:26519034"/>
<dbReference type="InterPro" id="IPR002701">
    <property type="entry name" value="CM_II_prokaryot"/>
</dbReference>
<reference evidence="2 3" key="1">
    <citation type="submission" date="2015-02" db="EMBL/GenBank/DDBJ databases">
        <title>Complete genome sequences of Edwardsiella bacteriophages, PEi20 and PEi26.</title>
        <authorList>
            <person name="Yasuike M."/>
            <person name="Nishiki I."/>
            <person name="Iwasaki Y."/>
            <person name="Nakamura Y."/>
            <person name="Fujiwara A."/>
            <person name="Hassan E.S."/>
            <person name="Mahmoud M.M."/>
            <person name="Kawato Y."/>
            <person name="Nagai S."/>
            <person name="Kobayashi T."/>
            <person name="Ototake M."/>
            <person name="Nakai T."/>
        </authorList>
    </citation>
    <scope>NUCLEOTIDE SEQUENCE [LARGE SCALE GENOMIC DNA]</scope>
</reference>
<dbReference type="InterPro" id="IPR036263">
    <property type="entry name" value="Chorismate_II_sf"/>
</dbReference>